<organism evidence="1 2">
    <name type="scientific">Thalassiosira oceanica</name>
    <name type="common">Marine diatom</name>
    <dbReference type="NCBI Taxonomy" id="159749"/>
    <lineage>
        <taxon>Eukaryota</taxon>
        <taxon>Sar</taxon>
        <taxon>Stramenopiles</taxon>
        <taxon>Ochrophyta</taxon>
        <taxon>Bacillariophyta</taxon>
        <taxon>Coscinodiscophyceae</taxon>
        <taxon>Thalassiosirophycidae</taxon>
        <taxon>Thalassiosirales</taxon>
        <taxon>Thalassiosiraceae</taxon>
        <taxon>Thalassiosira</taxon>
    </lineage>
</organism>
<accession>K0SCX1</accession>
<dbReference type="Proteomes" id="UP000266841">
    <property type="component" value="Unassembled WGS sequence"/>
</dbReference>
<dbReference type="eggNOG" id="ENOG502SCWM">
    <property type="taxonomic scope" value="Eukaryota"/>
</dbReference>
<gene>
    <name evidence="1" type="ORF">THAOC_23563</name>
</gene>
<name>K0SCX1_THAOC</name>
<reference evidence="1 2" key="1">
    <citation type="journal article" date="2012" name="Genome Biol.">
        <title>Genome and low-iron response of an oceanic diatom adapted to chronic iron limitation.</title>
        <authorList>
            <person name="Lommer M."/>
            <person name="Specht M."/>
            <person name="Roy A.S."/>
            <person name="Kraemer L."/>
            <person name="Andreson R."/>
            <person name="Gutowska M.A."/>
            <person name="Wolf J."/>
            <person name="Bergner S.V."/>
            <person name="Schilhabel M.B."/>
            <person name="Klostermeier U.C."/>
            <person name="Beiko R.G."/>
            <person name="Rosenstiel P."/>
            <person name="Hippler M."/>
            <person name="Laroche J."/>
        </authorList>
    </citation>
    <scope>NUCLEOTIDE SEQUENCE [LARGE SCALE GENOMIC DNA]</scope>
    <source>
        <strain evidence="1 2">CCMP1005</strain>
    </source>
</reference>
<proteinExistence type="predicted"/>
<keyword evidence="2" id="KW-1185">Reference proteome</keyword>
<dbReference type="EMBL" id="AGNL01031160">
    <property type="protein sequence ID" value="EJK56532.1"/>
    <property type="molecule type" value="Genomic_DNA"/>
</dbReference>
<evidence type="ECO:0000313" key="1">
    <source>
        <dbReference type="EMBL" id="EJK56532.1"/>
    </source>
</evidence>
<protein>
    <submittedName>
        <fullName evidence="1">Uncharacterized protein</fullName>
    </submittedName>
</protein>
<feature type="non-terminal residue" evidence="1">
    <location>
        <position position="1"/>
    </location>
</feature>
<dbReference type="AlphaFoldDB" id="K0SCX1"/>
<evidence type="ECO:0000313" key="2">
    <source>
        <dbReference type="Proteomes" id="UP000266841"/>
    </source>
</evidence>
<sequence>LDDRTITGGRTRAHLYPRRQRGSRQDEALDARKVVEIPVVRGRDRPVPLDEVYHAAVEEYERDLHHRAVPAVERRDEVRVPRQADEEVELVRLEADALRVSRGLEPPHQDDNGGKAAHVAAKADGVQGHVVCGLLCVLSIAALTRVIKTRKSTAPTKYVVKLASGAKLAAPRAKTRAAANG</sequence>
<comment type="caution">
    <text evidence="1">The sequence shown here is derived from an EMBL/GenBank/DDBJ whole genome shotgun (WGS) entry which is preliminary data.</text>
</comment>